<dbReference type="Proteomes" id="UP000476934">
    <property type="component" value="Unassembled WGS sequence"/>
</dbReference>
<dbReference type="EMBL" id="JAAIWK010000024">
    <property type="protein sequence ID" value="NEY21016.1"/>
    <property type="molecule type" value="Genomic_DNA"/>
</dbReference>
<reference evidence="2 4" key="2">
    <citation type="submission" date="2020-02" db="EMBL/GenBank/DDBJ databases">
        <authorList>
            <person name="Feng H."/>
        </authorList>
    </citation>
    <scope>NUCLEOTIDE SEQUENCE [LARGE SCALE GENOMIC DNA]</scope>
    <source>
        <strain evidence="2 4">Gsoil 114</strain>
    </source>
</reference>
<reference evidence="1 3" key="1">
    <citation type="submission" date="2014-10" db="EMBL/GenBank/DDBJ databases">
        <title>Draft genome of phytase producing Bacillus ginsengihumi strain M2.11.</title>
        <authorList>
            <person name="Toymentseva A."/>
            <person name="Boulygina E.A."/>
            <person name="Kazakov S.V."/>
            <person name="Kayumov I."/>
            <person name="Suleimanova A.D."/>
            <person name="Mardanova A.M."/>
            <person name="Maria S.N."/>
            <person name="Sergey M.Y."/>
            <person name="Sharipova M.R."/>
        </authorList>
    </citation>
    <scope>NUCLEOTIDE SEQUENCE [LARGE SCALE GENOMIC DNA]</scope>
    <source>
        <strain evidence="1 3">M2.11</strain>
    </source>
</reference>
<evidence type="ECO:0000313" key="1">
    <source>
        <dbReference type="EMBL" id="KHD85954.1"/>
    </source>
</evidence>
<dbReference type="SUPFAM" id="SSF88697">
    <property type="entry name" value="PUA domain-like"/>
    <property type="match status" value="1"/>
</dbReference>
<dbReference type="InterPro" id="IPR015947">
    <property type="entry name" value="PUA-like_sf"/>
</dbReference>
<accession>A0A0A6VH50</accession>
<comment type="caution">
    <text evidence="1">The sequence shown here is derived from an EMBL/GenBank/DDBJ whole genome shotgun (WGS) entry which is preliminary data.</text>
</comment>
<evidence type="ECO:0000313" key="4">
    <source>
        <dbReference type="Proteomes" id="UP000476934"/>
    </source>
</evidence>
<protein>
    <submittedName>
        <fullName evidence="2">DUF2584 family protein</fullName>
    </submittedName>
</protein>
<dbReference type="STRING" id="363870.NG54_06170"/>
<organism evidence="1 3">
    <name type="scientific">Heyndrickxia ginsengihumi</name>
    <dbReference type="NCBI Taxonomy" id="363870"/>
    <lineage>
        <taxon>Bacteria</taxon>
        <taxon>Bacillati</taxon>
        <taxon>Bacillota</taxon>
        <taxon>Bacilli</taxon>
        <taxon>Bacillales</taxon>
        <taxon>Bacillaceae</taxon>
        <taxon>Heyndrickxia</taxon>
    </lineage>
</organism>
<dbReference type="InterPro" id="IPR019699">
    <property type="entry name" value="DUF2584"/>
</dbReference>
<dbReference type="EMBL" id="JRUN01000013">
    <property type="protein sequence ID" value="KHD85954.1"/>
    <property type="molecule type" value="Genomic_DNA"/>
</dbReference>
<dbReference type="Pfam" id="PF10763">
    <property type="entry name" value="DUF2584"/>
    <property type="match status" value="1"/>
</dbReference>
<sequence length="80" mass="9148">MGMPIELQTLIITEGKAERLEQNLFVLKQAGYFLYPLDTSLEVRKAIEGESTGIAFIKKLEWEQNTTTIRYELVSLNTPN</sequence>
<keyword evidence="4" id="KW-1185">Reference proteome</keyword>
<dbReference type="RefSeq" id="WP_035353884.1">
    <property type="nucleotide sequence ID" value="NZ_JAAIWK010000024.1"/>
</dbReference>
<evidence type="ECO:0000313" key="2">
    <source>
        <dbReference type="EMBL" id="NEY21016.1"/>
    </source>
</evidence>
<dbReference type="Proteomes" id="UP000030588">
    <property type="component" value="Unassembled WGS sequence"/>
</dbReference>
<dbReference type="AlphaFoldDB" id="A0A0A6VH50"/>
<reference evidence="2 4" key="3">
    <citation type="submission" date="2020-03" db="EMBL/GenBank/DDBJ databases">
        <title>Bacillus aquiflavi sp. nov., isolated from yellow water of strong flavor Chinese baijiu in Yibin region of China.</title>
        <authorList>
            <person name="Xie J."/>
        </authorList>
    </citation>
    <scope>NUCLEOTIDE SEQUENCE [LARGE SCALE GENOMIC DNA]</scope>
    <source>
        <strain evidence="2 4">Gsoil 114</strain>
    </source>
</reference>
<dbReference type="OrthoDB" id="2361576at2"/>
<name>A0A0A6VH50_9BACI</name>
<evidence type="ECO:0000313" key="3">
    <source>
        <dbReference type="Proteomes" id="UP000030588"/>
    </source>
</evidence>
<dbReference type="Gene3D" id="2.40.240.20">
    <property type="entry name" value="Hypothetical PUA domain-like, domain 1"/>
    <property type="match status" value="1"/>
</dbReference>
<gene>
    <name evidence="2" type="ORF">G4D61_13750</name>
    <name evidence="1" type="ORF">NG54_06170</name>
</gene>
<proteinExistence type="predicted"/>